<protein>
    <submittedName>
        <fullName evidence="2">Uncharacterized protein</fullName>
    </submittedName>
</protein>
<evidence type="ECO:0000313" key="3">
    <source>
        <dbReference type="Proteomes" id="UP000294360"/>
    </source>
</evidence>
<accession>A0A4U8YX02</accession>
<reference evidence="2 3" key="1">
    <citation type="submission" date="2019-03" db="EMBL/GenBank/DDBJ databases">
        <authorList>
            <person name="Kox A.R. M."/>
        </authorList>
    </citation>
    <scope>NUCLEOTIDE SEQUENCE [LARGE SCALE GENOMIC DNA]</scope>
    <source>
        <strain evidence="2">MTUNDRAET4 annotated genome</strain>
    </source>
</reference>
<feature type="transmembrane region" description="Helical" evidence="1">
    <location>
        <begin position="41"/>
        <end position="58"/>
    </location>
</feature>
<dbReference type="AlphaFoldDB" id="A0A4U8YX02"/>
<evidence type="ECO:0000256" key="1">
    <source>
        <dbReference type="SAM" id="Phobius"/>
    </source>
</evidence>
<proteinExistence type="predicted"/>
<evidence type="ECO:0000313" key="2">
    <source>
        <dbReference type="EMBL" id="VFU07829.1"/>
    </source>
</evidence>
<dbReference type="KEGG" id="mtun:MTUNDRAET4_0936"/>
<dbReference type="Proteomes" id="UP000294360">
    <property type="component" value="Chromosome"/>
</dbReference>
<gene>
    <name evidence="2" type="ORF">MTUNDRAET4_0936</name>
</gene>
<sequence>MLIFVNNASRTKLGCGINLRNLRYRQVIAVGPHRGVAMTRLTFASVLFFAFVMAFMSIEPNQREAALGISSAKAQTVSPLNPCAAPNAINPTDAAETAWQLWVAATCPVNTRQYPFVVWEDWIEQAQMYPANPAAGLEVPNAKAAGPNATHLLHGSPLATLKKPSTIKLVPGLLGGADQSCNKASTPPPGQPNLVICEEVRLNGAVEDYIAGTKLWKRGGQTKAAANGTDIQFSPPSVEIKADWIQLSSIGLDCSTLPAKFFQKIHVETINGNCFALAGMHLMSKLQNKWIWATFEPQSPITNPYRCQVLGCTDDFGSTPTVTHGADTSLTPGLTALMTAANLAPEFFNYRLDGVQIGYFKPQLLGNSIIEGENAGVPLTQASCITCHSVSSIKSDGTDGITLLTSNPVGAPPALPSDAWIRRDFIWSLSEACFNSPLQACTQ</sequence>
<keyword evidence="1" id="KW-0812">Transmembrane</keyword>
<keyword evidence="1" id="KW-0472">Membrane</keyword>
<name>A0A4U8YX02_METTU</name>
<dbReference type="EMBL" id="LR536450">
    <property type="protein sequence ID" value="VFU07829.1"/>
    <property type="molecule type" value="Genomic_DNA"/>
</dbReference>
<keyword evidence="1" id="KW-1133">Transmembrane helix</keyword>
<organism evidence="2 3">
    <name type="scientific">Methylocella tundrae</name>
    <dbReference type="NCBI Taxonomy" id="227605"/>
    <lineage>
        <taxon>Bacteria</taxon>
        <taxon>Pseudomonadati</taxon>
        <taxon>Pseudomonadota</taxon>
        <taxon>Alphaproteobacteria</taxon>
        <taxon>Hyphomicrobiales</taxon>
        <taxon>Beijerinckiaceae</taxon>
        <taxon>Methylocella</taxon>
    </lineage>
</organism>